<dbReference type="PROSITE" id="PS50853">
    <property type="entry name" value="FN3"/>
    <property type="match status" value="1"/>
</dbReference>
<dbReference type="InterPro" id="IPR040325">
    <property type="entry name" value="RIMBP1/2/3"/>
</dbReference>
<evidence type="ECO:0000256" key="1">
    <source>
        <dbReference type="ARBA" id="ARBA00010749"/>
    </source>
</evidence>
<evidence type="ECO:0000256" key="3">
    <source>
        <dbReference type="ARBA" id="ARBA00022737"/>
    </source>
</evidence>
<dbReference type="FunFam" id="2.60.40.10:FF:000904">
    <property type="entry name" value="RIM-binding protein, isoform G"/>
    <property type="match status" value="1"/>
</dbReference>
<dbReference type="GO" id="GO:0045202">
    <property type="term" value="C:synapse"/>
    <property type="evidence" value="ECO:0007669"/>
    <property type="project" value="GOC"/>
</dbReference>
<dbReference type="SUPFAM" id="SSF50044">
    <property type="entry name" value="SH3-domain"/>
    <property type="match status" value="1"/>
</dbReference>
<evidence type="ECO:0000313" key="10">
    <source>
        <dbReference type="Proteomes" id="UP000076858"/>
    </source>
</evidence>
<feature type="compositionally biased region" description="Low complexity" evidence="6">
    <location>
        <begin position="1212"/>
        <end position="1237"/>
    </location>
</feature>
<dbReference type="InterPro" id="IPR003961">
    <property type="entry name" value="FN3_dom"/>
</dbReference>
<feature type="region of interest" description="Disordered" evidence="6">
    <location>
        <begin position="378"/>
        <end position="398"/>
    </location>
</feature>
<dbReference type="CDD" id="cd12014">
    <property type="entry name" value="SH3_RIM-BP_1"/>
    <property type="match status" value="1"/>
</dbReference>
<dbReference type="Pfam" id="PF14604">
    <property type="entry name" value="SH3_9"/>
    <property type="match status" value="1"/>
</dbReference>
<dbReference type="Pfam" id="PF25523">
    <property type="entry name" value="Ig_RIMBP2"/>
    <property type="match status" value="1"/>
</dbReference>
<dbReference type="OrthoDB" id="4158657at2759"/>
<feature type="region of interest" description="Disordered" evidence="6">
    <location>
        <begin position="478"/>
        <end position="515"/>
    </location>
</feature>
<dbReference type="EMBL" id="LRGB01000944">
    <property type="protein sequence ID" value="KZS14476.1"/>
    <property type="molecule type" value="Genomic_DNA"/>
</dbReference>
<proteinExistence type="inferred from homology"/>
<dbReference type="FunFam" id="2.30.30.40:FF:000006">
    <property type="entry name" value="RIMS-binding protein 2 isoform X1"/>
    <property type="match status" value="1"/>
</dbReference>
<dbReference type="PROSITE" id="PS50002">
    <property type="entry name" value="SH3"/>
    <property type="match status" value="1"/>
</dbReference>
<feature type="domain" description="SH3" evidence="7">
    <location>
        <begin position="1093"/>
        <end position="1161"/>
    </location>
</feature>
<feature type="coiled-coil region" evidence="5">
    <location>
        <begin position="694"/>
        <end position="807"/>
    </location>
</feature>
<dbReference type="Pfam" id="PF00041">
    <property type="entry name" value="fn3"/>
    <property type="match status" value="1"/>
</dbReference>
<dbReference type="CDD" id="cd00063">
    <property type="entry name" value="FN3"/>
    <property type="match status" value="1"/>
</dbReference>
<evidence type="ECO:0000259" key="7">
    <source>
        <dbReference type="PROSITE" id="PS50002"/>
    </source>
</evidence>
<dbReference type="SMART" id="SM00326">
    <property type="entry name" value="SH3"/>
    <property type="match status" value="1"/>
</dbReference>
<protein>
    <submittedName>
        <fullName evidence="9">Peripheral-type benzodiazepine receptor-associated 1-like protein</fullName>
    </submittedName>
</protein>
<accession>A0A162CM76</accession>
<feature type="region of interest" description="Disordered" evidence="6">
    <location>
        <begin position="1"/>
        <end position="85"/>
    </location>
</feature>
<organism evidence="9 10">
    <name type="scientific">Daphnia magna</name>
    <dbReference type="NCBI Taxonomy" id="35525"/>
    <lineage>
        <taxon>Eukaryota</taxon>
        <taxon>Metazoa</taxon>
        <taxon>Ecdysozoa</taxon>
        <taxon>Arthropoda</taxon>
        <taxon>Crustacea</taxon>
        <taxon>Branchiopoda</taxon>
        <taxon>Diplostraca</taxon>
        <taxon>Cladocera</taxon>
        <taxon>Anomopoda</taxon>
        <taxon>Daphniidae</taxon>
        <taxon>Daphnia</taxon>
    </lineage>
</organism>
<name>A0A162CM76_9CRUS</name>
<evidence type="ECO:0000256" key="5">
    <source>
        <dbReference type="SAM" id="Coils"/>
    </source>
</evidence>
<dbReference type="PANTHER" id="PTHR14234:SF19">
    <property type="entry name" value="RIM-BINDING PROTEIN, ISOFORM F"/>
    <property type="match status" value="1"/>
</dbReference>
<dbReference type="InterPro" id="IPR001452">
    <property type="entry name" value="SH3_domain"/>
</dbReference>
<keyword evidence="9" id="KW-0675">Receptor</keyword>
<keyword evidence="5" id="KW-0175">Coiled coil</keyword>
<sequence>MESEMDLEKEESRSRLASEEESNNNSYIGGAELTSMEIEESDASTASLIQNQEQQQQQQQQRKLWRSKSTNRSEELSLESTNSSAVTNEELKELKQWFQWEKSLSIDAAIHQERLVWQRQQRGTRCGTMAENERLKERVQVLGQENYELTRMLKNERIRNRDEDASQRRSLRQAAAKARLETRAARRLQVMEAAAVQQAQMQIKQLEETVEEKDKTIGKLEAEKYYLGERIFELTGVEEGFWSDEILLSHSKANKPLLCRRVRQMRIDVISDIFLLRVCQMDTDTGETSIHHAEQETKSAKRRNSGSTLTLNRFVRLPKPRKCRSWGRQLLRRWSSASFINFFSSPSSCTKESSNSGNDSPPLADAVDVFGSSDYVNFGPITPPPKPPRVGAQSGLSSLSTGADRCSATDCEGSLTSVQSSALQVEEEERDASRLFFLRFQLMSSSLPSIELSPCSLDGVDEGQDVICSGESSGAVTAATSNAARDEQFHRREAESLPTSEDETHSSGADDDEDDVIIDDDVENEAHDGGITHKSLSAKLLRMRPLWPVALPLNDQLEGNDDFRLEDARLLWLQWRLVIPSVRQGLQRSAELDVNRYSALEATNVQLRRQVEQLELLCKEQAEAAQQLSKRQQDREVLAERLKAKSEYSQDLENQLSKVIDKNAELTIENCDLKKQVQELHQFEAECVTLRSSLSTVESQCQAAQSEVAQLKEKMAGLDHVLRQMREAAEKKKELEKQHGESVNELRTAQAQLGLLASNKNTEVERAQHSQNIESLQSRIRELERKMELQNVRHDELLLELAALRRNQHHHHASNSSGSSHHGSSQSLGAAFDLDSRGSSPDSLRYLANGAGSVTRTTPLGQSASNLDALLEMDLAVSNYNLGKSMSQPVVSVSSLSKLTGNGGAGVSNNSSHHHMIHGSAGGSDIERIMAKIEQDNRVLAELDKSRATISSGFSNHNGATSGSVPTSHSISPMYGSTSSAAMGSGLTSTTLTNTSSVFFPGGVATSTSSAAADLAHTLSLGQQQNAGLHHQHRTSTLTAPVSMMHPPLSPLSLPALPLDAHSGSLVHTVPLHSFRHPEPESSADMLEIPGKGRCYVYLAKYTYDPFTQSPNDNPEAEVSLAAGDYVLVWGNMDEDGFYEGELLDGRKGLVPSNFIQRLQGEDLVEFHRAAVLGLQICGDDSSTTSLPRDLLGVSPNNHPSSHLAGSNRPGHQAPIHQLAAHHQQQQQQGLPHQQPIRTNEPIDQDDAARQALDWGLMELQEFLEDEELALGVKGEGPDWLFLSLLVPPPRQLTLERQLNKSILIGWNHPEGAPPESGQIASYHVYVDGILRTTIRAADRCRALIEGVDSSKPHRISVRSVTLRRRASLDAACTMVIGKEVPSAPTCVRVSHVTATSALISWLPANSNYQHVVCVNHVEVRTVKPGIFRHTISGLSPNTIYRVTVKAKNIRSPHFNTMDETTAKYAEKYCTHVEFRTLPKGVPDPPVDVQVELGPQDGTLLVTWLPVTINSQSGKSNGVPVTGYAVYADGRKVTEVDSPTGDHALLDISSFMGLQAKHVTVRTKARESQSGDSVPTPVPIDLIKNRGGGNRNGNVDVFEDEVQSESAPVVASEEDIVGLWNLSLLASIKTV</sequence>
<evidence type="ECO:0000313" key="9">
    <source>
        <dbReference type="EMBL" id="KZS14476.1"/>
    </source>
</evidence>
<dbReference type="Gene3D" id="2.60.40.10">
    <property type="entry name" value="Immunoglobulins"/>
    <property type="match status" value="2"/>
</dbReference>
<dbReference type="SUPFAM" id="SSF49265">
    <property type="entry name" value="Fibronectin type III"/>
    <property type="match status" value="2"/>
</dbReference>
<keyword evidence="10" id="KW-1185">Reference proteome</keyword>
<dbReference type="GO" id="GO:0007274">
    <property type="term" value="P:neuromuscular synaptic transmission"/>
    <property type="evidence" value="ECO:0007669"/>
    <property type="project" value="TreeGrafter"/>
</dbReference>
<dbReference type="InterPro" id="IPR036116">
    <property type="entry name" value="FN3_sf"/>
</dbReference>
<evidence type="ECO:0000259" key="8">
    <source>
        <dbReference type="PROSITE" id="PS50853"/>
    </source>
</evidence>
<feature type="compositionally biased region" description="Low complexity" evidence="6">
    <location>
        <begin position="50"/>
        <end position="61"/>
    </location>
</feature>
<feature type="region of interest" description="Disordered" evidence="6">
    <location>
        <begin position="1193"/>
        <end position="1240"/>
    </location>
</feature>
<feature type="coiled-coil region" evidence="5">
    <location>
        <begin position="597"/>
        <end position="669"/>
    </location>
</feature>
<dbReference type="InterPro" id="IPR057884">
    <property type="entry name" value="FN3_RIM-BP1/2/3"/>
</dbReference>
<dbReference type="SMART" id="SM00060">
    <property type="entry name" value="FN3"/>
    <property type="match status" value="3"/>
</dbReference>
<keyword evidence="3" id="KW-0677">Repeat</keyword>
<feature type="coiled-coil region" evidence="5">
    <location>
        <begin position="196"/>
        <end position="223"/>
    </location>
</feature>
<dbReference type="FunFam" id="2.60.40.10:FF:000072">
    <property type="entry name" value="RIMS-binding protein 2 isoform X1"/>
    <property type="match status" value="1"/>
</dbReference>
<evidence type="ECO:0000256" key="4">
    <source>
        <dbReference type="PROSITE-ProRule" id="PRU00192"/>
    </source>
</evidence>
<dbReference type="STRING" id="35525.A0A162CM76"/>
<reference evidence="9 10" key="1">
    <citation type="submission" date="2016-03" db="EMBL/GenBank/DDBJ databases">
        <title>EvidentialGene: Evidence-directed Construction of Genes on Genomes.</title>
        <authorList>
            <person name="Gilbert D.G."/>
            <person name="Choi J.-H."/>
            <person name="Mockaitis K."/>
            <person name="Colbourne J."/>
            <person name="Pfrender M."/>
        </authorList>
    </citation>
    <scope>NUCLEOTIDE SEQUENCE [LARGE SCALE GENOMIC DNA]</scope>
    <source>
        <strain evidence="9 10">Xinb3</strain>
        <tissue evidence="9">Complete organism</tissue>
    </source>
</reference>
<dbReference type="Gene3D" id="2.30.30.40">
    <property type="entry name" value="SH3 Domains"/>
    <property type="match status" value="1"/>
</dbReference>
<feature type="domain" description="Fibronectin type-III" evidence="8">
    <location>
        <begin position="1384"/>
        <end position="1465"/>
    </location>
</feature>
<feature type="compositionally biased region" description="Low complexity" evidence="6">
    <location>
        <begin position="814"/>
        <end position="827"/>
    </location>
</feature>
<dbReference type="InterPro" id="IPR013783">
    <property type="entry name" value="Ig-like_fold"/>
</dbReference>
<comment type="caution">
    <text evidence="9">The sequence shown here is derived from an EMBL/GenBank/DDBJ whole genome shotgun (WGS) entry which is preliminary data.</text>
</comment>
<dbReference type="InterPro" id="IPR036028">
    <property type="entry name" value="SH3-like_dom_sf"/>
</dbReference>
<dbReference type="Proteomes" id="UP000076858">
    <property type="component" value="Unassembled WGS sequence"/>
</dbReference>
<evidence type="ECO:0000256" key="2">
    <source>
        <dbReference type="ARBA" id="ARBA00022443"/>
    </source>
</evidence>
<keyword evidence="2 4" id="KW-0728">SH3 domain</keyword>
<feature type="compositionally biased region" description="Polar residues" evidence="6">
    <location>
        <begin position="1195"/>
        <end position="1205"/>
    </location>
</feature>
<feature type="region of interest" description="Disordered" evidence="6">
    <location>
        <begin position="808"/>
        <end position="835"/>
    </location>
</feature>
<feature type="compositionally biased region" description="Basic and acidic residues" evidence="6">
    <location>
        <begin position="484"/>
        <end position="495"/>
    </location>
</feature>
<dbReference type="PANTHER" id="PTHR14234">
    <property type="entry name" value="RIM BINDING PROTEIN-RELATED"/>
    <property type="match status" value="1"/>
</dbReference>
<gene>
    <name evidence="9" type="ORF">APZ42_019810</name>
</gene>
<comment type="similarity">
    <text evidence="1">Belongs to the RIMBP family.</text>
</comment>
<evidence type="ECO:0000256" key="6">
    <source>
        <dbReference type="SAM" id="MobiDB-lite"/>
    </source>
</evidence>